<dbReference type="PROSITE" id="PS50090">
    <property type="entry name" value="MYB_LIKE"/>
    <property type="match status" value="2"/>
</dbReference>
<keyword evidence="3" id="KW-0747">Spliceosome</keyword>
<evidence type="ECO:0000256" key="5">
    <source>
        <dbReference type="ARBA" id="ARBA00023125"/>
    </source>
</evidence>
<feature type="region of interest" description="Disordered" evidence="9">
    <location>
        <begin position="259"/>
        <end position="286"/>
    </location>
</feature>
<dbReference type="InterPro" id="IPR047240">
    <property type="entry name" value="SANT_CDC5L_II"/>
</dbReference>
<dbReference type="PROSITE" id="PS51294">
    <property type="entry name" value="HTH_MYB"/>
    <property type="match status" value="2"/>
</dbReference>
<evidence type="ECO:0000256" key="2">
    <source>
        <dbReference type="ARBA" id="ARBA00022664"/>
    </source>
</evidence>
<dbReference type="Pfam" id="PF13921">
    <property type="entry name" value="Myb_DNA-bind_6"/>
    <property type="match status" value="1"/>
</dbReference>
<dbReference type="GO" id="GO:0000974">
    <property type="term" value="C:Prp19 complex"/>
    <property type="evidence" value="ECO:0007669"/>
    <property type="project" value="EnsemblFungi"/>
</dbReference>
<dbReference type="RefSeq" id="XP_019042085.1">
    <property type="nucleotide sequence ID" value="XM_019184068.1"/>
</dbReference>
<proteinExistence type="inferred from homology"/>
<sequence length="657" mass="74762">MAPVYVKGGAWSNIEDEILKAAVSKYGLNQWSRVASLLARKTAKQAKARWNEYLDPRLRKSDWSAEEDEKLLNLARLMPNQWRSIASKIGRTATQAIERYQRILDDSEARDSKNELGLSGLGAETLASVGSSKDLQVGDLNVNPETKVARPDAIDLDDDEKEMLSEARARLANTRGKKATRKARERMLEESKRIALLQKRRELKQAGFNTKLKAPKKKFKNQIDYNADIAFEHRPLGGFYDTTEETHDNETLLNNYNKQVNTSGVKEKDSNKEKRQRDKKEGGQISIEKQAEPAEVKRRKLDLPEPKYKDGQATTSIQDAVQRAEIEANGIDDIINEAARKIRESKVEKSALLTKDEAEIEEEGHFTEDNEEVEKQDTLREPKKSMVSLRDKFASLPKPKNDFEILENDEVETITQSPLETPEVVEDEGEKSRLRAIEDAKEREKALLRRSLAIQKSLSIPNITSSINLTPMDEDVISQNIDAEVIRLIRSDYSKLNKVSGVPLLGDLDEETKAKVENEINQEIDQDALKEFQNKFSHLHSSKIDQLKLDNASLITELQKLVSTTNKLEKKLELQFGGYVKRNDTLSEEAIQVLDDLKDADRALTAFQLLYKSEEISIRTRTDTLQEEVDALIHGEQVGQERYLELRRLKNSQPSEI</sequence>
<dbReference type="EMBL" id="KV454208">
    <property type="protein sequence ID" value="ODQ62878.1"/>
    <property type="molecule type" value="Genomic_DNA"/>
</dbReference>
<dbReference type="SUPFAM" id="SSF46689">
    <property type="entry name" value="Homeodomain-like"/>
    <property type="match status" value="1"/>
</dbReference>
<name>A0A1E3PBX7_WICAA</name>
<feature type="region of interest" description="Disordered" evidence="9">
    <location>
        <begin position="358"/>
        <end position="381"/>
    </location>
</feature>
<feature type="compositionally biased region" description="Basic and acidic residues" evidence="9">
    <location>
        <begin position="265"/>
        <end position="282"/>
    </location>
</feature>
<dbReference type="SMART" id="SM00717">
    <property type="entry name" value="SANT"/>
    <property type="match status" value="2"/>
</dbReference>
<dbReference type="InterPro" id="IPR021786">
    <property type="entry name" value="Cdc5p/Cef1_C"/>
</dbReference>
<dbReference type="STRING" id="683960.A0A1E3PBX7"/>
<feature type="domain" description="HTH myb-type" evidence="11">
    <location>
        <begin position="6"/>
        <end position="58"/>
    </location>
</feature>
<dbReference type="GO" id="GO:0045292">
    <property type="term" value="P:mRNA cis splicing, via spliceosome"/>
    <property type="evidence" value="ECO:0007669"/>
    <property type="project" value="EnsemblFungi"/>
</dbReference>
<evidence type="ECO:0000256" key="8">
    <source>
        <dbReference type="ARBA" id="ARBA00034837"/>
    </source>
</evidence>
<dbReference type="InterPro" id="IPR009057">
    <property type="entry name" value="Homeodomain-like_sf"/>
</dbReference>
<dbReference type="PANTHER" id="PTHR45885:SF1">
    <property type="entry name" value="CELL DIVISION CYCLE 5-LIKE PROTEIN"/>
    <property type="match status" value="1"/>
</dbReference>
<dbReference type="PANTHER" id="PTHR45885">
    <property type="entry name" value="CELL DIVISION CYCLE 5-LIKE PROTEIN"/>
    <property type="match status" value="1"/>
</dbReference>
<dbReference type="GO" id="GO:0071006">
    <property type="term" value="C:U2-type catalytic step 1 spliceosome"/>
    <property type="evidence" value="ECO:0007669"/>
    <property type="project" value="EnsemblFungi"/>
</dbReference>
<keyword evidence="13" id="KW-1185">Reference proteome</keyword>
<evidence type="ECO:0000256" key="7">
    <source>
        <dbReference type="ARBA" id="ARBA00023242"/>
    </source>
</evidence>
<dbReference type="CDD" id="cd00167">
    <property type="entry name" value="SANT"/>
    <property type="match status" value="1"/>
</dbReference>
<reference evidence="12 13" key="1">
    <citation type="journal article" date="2016" name="Proc. Natl. Acad. Sci. U.S.A.">
        <title>Comparative genomics of biotechnologically important yeasts.</title>
        <authorList>
            <person name="Riley R."/>
            <person name="Haridas S."/>
            <person name="Wolfe K.H."/>
            <person name="Lopes M.R."/>
            <person name="Hittinger C.T."/>
            <person name="Goeker M."/>
            <person name="Salamov A.A."/>
            <person name="Wisecaver J.H."/>
            <person name="Long T.M."/>
            <person name="Calvey C.H."/>
            <person name="Aerts A.L."/>
            <person name="Barry K.W."/>
            <person name="Choi C."/>
            <person name="Clum A."/>
            <person name="Coughlan A.Y."/>
            <person name="Deshpande S."/>
            <person name="Douglass A.P."/>
            <person name="Hanson S.J."/>
            <person name="Klenk H.-P."/>
            <person name="LaButti K.M."/>
            <person name="Lapidus A."/>
            <person name="Lindquist E.A."/>
            <person name="Lipzen A.M."/>
            <person name="Meier-Kolthoff J.P."/>
            <person name="Ohm R.A."/>
            <person name="Otillar R.P."/>
            <person name="Pangilinan J.L."/>
            <person name="Peng Y."/>
            <person name="Rokas A."/>
            <person name="Rosa C.A."/>
            <person name="Scheuner C."/>
            <person name="Sibirny A.A."/>
            <person name="Slot J.C."/>
            <person name="Stielow J.B."/>
            <person name="Sun H."/>
            <person name="Kurtzman C.P."/>
            <person name="Blackwell M."/>
            <person name="Grigoriev I.V."/>
            <person name="Jeffries T.W."/>
        </authorList>
    </citation>
    <scope>NUCLEOTIDE SEQUENCE [LARGE SCALE GENOMIC DNA]</scope>
    <source>
        <strain evidence="13">ATCC 58044 / CBS 1984 / NCYC 433 / NRRL Y-366-8</strain>
    </source>
</reference>
<dbReference type="GO" id="GO:0000350">
    <property type="term" value="P:generation of catalytic spliceosome for second transesterification step"/>
    <property type="evidence" value="ECO:0007669"/>
    <property type="project" value="EnsemblFungi"/>
</dbReference>
<dbReference type="CDD" id="cd11659">
    <property type="entry name" value="SANT_CDC5_II"/>
    <property type="match status" value="1"/>
</dbReference>
<evidence type="ECO:0000256" key="3">
    <source>
        <dbReference type="ARBA" id="ARBA00022728"/>
    </source>
</evidence>
<gene>
    <name evidence="12" type="ORF">WICANDRAFT_67075</name>
</gene>
<evidence type="ECO:0000256" key="9">
    <source>
        <dbReference type="SAM" id="MobiDB-lite"/>
    </source>
</evidence>
<dbReference type="GO" id="GO:0000386">
    <property type="term" value="F:second spliceosomal transesterification activity"/>
    <property type="evidence" value="ECO:0007669"/>
    <property type="project" value="EnsemblFungi"/>
</dbReference>
<evidence type="ECO:0000313" key="13">
    <source>
        <dbReference type="Proteomes" id="UP000094112"/>
    </source>
</evidence>
<evidence type="ECO:0000256" key="6">
    <source>
        <dbReference type="ARBA" id="ARBA00023187"/>
    </source>
</evidence>
<evidence type="ECO:0000256" key="1">
    <source>
        <dbReference type="ARBA" id="ARBA00010506"/>
    </source>
</evidence>
<feature type="domain" description="Myb-like" evidence="10">
    <location>
        <begin position="55"/>
        <end position="104"/>
    </location>
</feature>
<dbReference type="Pfam" id="PF11831">
    <property type="entry name" value="Myb_Cef"/>
    <property type="match status" value="1"/>
</dbReference>
<keyword evidence="4" id="KW-0677">Repeat</keyword>
<dbReference type="GO" id="GO:0140602">
    <property type="term" value="C:nucleolar peripheral inclusion body"/>
    <property type="evidence" value="ECO:0007669"/>
    <property type="project" value="EnsemblFungi"/>
</dbReference>
<dbReference type="GO" id="GO:0005829">
    <property type="term" value="C:cytosol"/>
    <property type="evidence" value="ECO:0007669"/>
    <property type="project" value="EnsemblFungi"/>
</dbReference>
<dbReference type="InterPro" id="IPR017930">
    <property type="entry name" value="Myb_dom"/>
</dbReference>
<evidence type="ECO:0000259" key="11">
    <source>
        <dbReference type="PROSITE" id="PS51294"/>
    </source>
</evidence>
<dbReference type="Gene3D" id="1.10.10.60">
    <property type="entry name" value="Homeodomain-like"/>
    <property type="match status" value="2"/>
</dbReference>
<dbReference type="InterPro" id="IPR047242">
    <property type="entry name" value="CDC5L/Cef1"/>
</dbReference>
<dbReference type="AlphaFoldDB" id="A0A1E3PBX7"/>
<organism evidence="12 13">
    <name type="scientific">Wickerhamomyces anomalus (strain ATCC 58044 / CBS 1984 / NCYC 433 / NRRL Y-366-8)</name>
    <name type="common">Yeast</name>
    <name type="synonym">Hansenula anomala</name>
    <dbReference type="NCBI Taxonomy" id="683960"/>
    <lineage>
        <taxon>Eukaryota</taxon>
        <taxon>Fungi</taxon>
        <taxon>Dikarya</taxon>
        <taxon>Ascomycota</taxon>
        <taxon>Saccharomycotina</taxon>
        <taxon>Saccharomycetes</taxon>
        <taxon>Phaffomycetales</taxon>
        <taxon>Wickerhamomycetaceae</taxon>
        <taxon>Wickerhamomyces</taxon>
    </lineage>
</organism>
<dbReference type="GO" id="GO:0003677">
    <property type="term" value="F:DNA binding"/>
    <property type="evidence" value="ECO:0007669"/>
    <property type="project" value="UniProtKB-KW"/>
</dbReference>
<keyword evidence="6" id="KW-0508">mRNA splicing</keyword>
<evidence type="ECO:0000256" key="4">
    <source>
        <dbReference type="ARBA" id="ARBA00022737"/>
    </source>
</evidence>
<feature type="domain" description="HTH myb-type" evidence="11">
    <location>
        <begin position="59"/>
        <end position="108"/>
    </location>
</feature>
<keyword evidence="7" id="KW-0539">Nucleus</keyword>
<protein>
    <recommendedName>
        <fullName evidence="8">Pre-mRNA-splicing factor CEF1</fullName>
    </recommendedName>
</protein>
<evidence type="ECO:0000313" key="12">
    <source>
        <dbReference type="EMBL" id="ODQ62878.1"/>
    </source>
</evidence>
<dbReference type="Proteomes" id="UP000094112">
    <property type="component" value="Unassembled WGS sequence"/>
</dbReference>
<keyword evidence="5" id="KW-0238">DNA-binding</keyword>
<dbReference type="GeneID" id="30201314"/>
<dbReference type="OrthoDB" id="1410009at2759"/>
<feature type="domain" description="Myb-like" evidence="10">
    <location>
        <begin position="7"/>
        <end position="54"/>
    </location>
</feature>
<accession>A0A1E3PBX7</accession>
<comment type="similarity">
    <text evidence="1">Belongs to the CEF1 family.</text>
</comment>
<dbReference type="GO" id="GO:0071014">
    <property type="term" value="C:post-mRNA release spliceosomal complex"/>
    <property type="evidence" value="ECO:0007669"/>
    <property type="project" value="EnsemblFungi"/>
</dbReference>
<keyword evidence="2" id="KW-0507">mRNA processing</keyword>
<evidence type="ECO:0000259" key="10">
    <source>
        <dbReference type="PROSITE" id="PS50090"/>
    </source>
</evidence>
<dbReference type="InterPro" id="IPR001005">
    <property type="entry name" value="SANT/Myb"/>
</dbReference>